<comment type="similarity">
    <text evidence="8">Belongs to the ELIP/psbS family.</text>
</comment>
<proteinExistence type="inferred from homology"/>
<feature type="compositionally biased region" description="Polar residues" evidence="9">
    <location>
        <begin position="91"/>
        <end position="100"/>
    </location>
</feature>
<evidence type="ECO:0000256" key="6">
    <source>
        <dbReference type="ARBA" id="ARBA00022989"/>
    </source>
</evidence>
<dbReference type="HOGENOM" id="CLU_101975_0_0_1"/>
<feature type="compositionally biased region" description="Polar residues" evidence="9">
    <location>
        <begin position="31"/>
        <end position="41"/>
    </location>
</feature>
<evidence type="ECO:0000256" key="7">
    <source>
        <dbReference type="ARBA" id="ARBA00023136"/>
    </source>
</evidence>
<dbReference type="InParanoid" id="D8R6E9"/>
<keyword evidence="6 10" id="KW-1133">Transmembrane helix</keyword>
<dbReference type="SUPFAM" id="SSF103511">
    <property type="entry name" value="Chlorophyll a-b binding protein"/>
    <property type="match status" value="1"/>
</dbReference>
<dbReference type="Proteomes" id="UP000001514">
    <property type="component" value="Unassembled WGS sequence"/>
</dbReference>
<dbReference type="Gramene" id="EFJ32303">
    <property type="protein sequence ID" value="EFJ32303"/>
    <property type="gene ID" value="SELMODRAFT_449942"/>
</dbReference>
<protein>
    <submittedName>
        <fullName evidence="11">LHC-related protein</fullName>
    </submittedName>
</protein>
<evidence type="ECO:0000256" key="9">
    <source>
        <dbReference type="SAM" id="MobiDB-lite"/>
    </source>
</evidence>
<dbReference type="InterPro" id="IPR022796">
    <property type="entry name" value="Chloroa_b-bind"/>
</dbReference>
<feature type="transmembrane region" description="Helical" evidence="10">
    <location>
        <begin position="133"/>
        <end position="151"/>
    </location>
</feature>
<dbReference type="GO" id="GO:0009535">
    <property type="term" value="C:chloroplast thylakoid membrane"/>
    <property type="evidence" value="ECO:0000318"/>
    <property type="project" value="GO_Central"/>
</dbReference>
<reference evidence="11 12" key="1">
    <citation type="journal article" date="2011" name="Science">
        <title>The Selaginella genome identifies genetic changes associated with the evolution of vascular plants.</title>
        <authorList>
            <person name="Banks J.A."/>
            <person name="Nishiyama T."/>
            <person name="Hasebe M."/>
            <person name="Bowman J.L."/>
            <person name="Gribskov M."/>
            <person name="dePamphilis C."/>
            <person name="Albert V.A."/>
            <person name="Aono N."/>
            <person name="Aoyama T."/>
            <person name="Ambrose B.A."/>
            <person name="Ashton N.W."/>
            <person name="Axtell M.J."/>
            <person name="Barker E."/>
            <person name="Barker M.S."/>
            <person name="Bennetzen J.L."/>
            <person name="Bonawitz N.D."/>
            <person name="Chapple C."/>
            <person name="Cheng C."/>
            <person name="Correa L.G."/>
            <person name="Dacre M."/>
            <person name="DeBarry J."/>
            <person name="Dreyer I."/>
            <person name="Elias M."/>
            <person name="Engstrom E.M."/>
            <person name="Estelle M."/>
            <person name="Feng L."/>
            <person name="Finet C."/>
            <person name="Floyd S.K."/>
            <person name="Frommer W.B."/>
            <person name="Fujita T."/>
            <person name="Gramzow L."/>
            <person name="Gutensohn M."/>
            <person name="Harholt J."/>
            <person name="Hattori M."/>
            <person name="Heyl A."/>
            <person name="Hirai T."/>
            <person name="Hiwatashi Y."/>
            <person name="Ishikawa M."/>
            <person name="Iwata M."/>
            <person name="Karol K.G."/>
            <person name="Koehler B."/>
            <person name="Kolukisaoglu U."/>
            <person name="Kubo M."/>
            <person name="Kurata T."/>
            <person name="Lalonde S."/>
            <person name="Li K."/>
            <person name="Li Y."/>
            <person name="Litt A."/>
            <person name="Lyons E."/>
            <person name="Manning G."/>
            <person name="Maruyama T."/>
            <person name="Michael T.P."/>
            <person name="Mikami K."/>
            <person name="Miyazaki S."/>
            <person name="Morinaga S."/>
            <person name="Murata T."/>
            <person name="Mueller-Roeber B."/>
            <person name="Nelson D.R."/>
            <person name="Obara M."/>
            <person name="Oguri Y."/>
            <person name="Olmstead R.G."/>
            <person name="Onodera N."/>
            <person name="Petersen B.L."/>
            <person name="Pils B."/>
            <person name="Prigge M."/>
            <person name="Rensing S.A."/>
            <person name="Riano-Pachon D.M."/>
            <person name="Roberts A.W."/>
            <person name="Sato Y."/>
            <person name="Scheller H.V."/>
            <person name="Schulz B."/>
            <person name="Schulz C."/>
            <person name="Shakirov E.V."/>
            <person name="Shibagaki N."/>
            <person name="Shinohara N."/>
            <person name="Shippen D.E."/>
            <person name="Soerensen I."/>
            <person name="Sotooka R."/>
            <person name="Sugimoto N."/>
            <person name="Sugita M."/>
            <person name="Sumikawa N."/>
            <person name="Tanurdzic M."/>
            <person name="Theissen G."/>
            <person name="Ulvskov P."/>
            <person name="Wakazuki S."/>
            <person name="Weng J.K."/>
            <person name="Willats W.W."/>
            <person name="Wipf D."/>
            <person name="Wolf P.G."/>
            <person name="Yang L."/>
            <person name="Zimmer A.D."/>
            <person name="Zhu Q."/>
            <person name="Mitros T."/>
            <person name="Hellsten U."/>
            <person name="Loque D."/>
            <person name="Otillar R."/>
            <person name="Salamov A."/>
            <person name="Schmutz J."/>
            <person name="Shapiro H."/>
            <person name="Lindquist E."/>
            <person name="Lucas S."/>
            <person name="Rokhsar D."/>
            <person name="Grigoriev I.V."/>
        </authorList>
    </citation>
    <scope>NUCLEOTIDE SEQUENCE [LARGE SCALE GENOMIC DNA]</scope>
</reference>
<name>D8R6E9_SELML</name>
<keyword evidence="7 10" id="KW-0472">Membrane</keyword>
<dbReference type="AlphaFoldDB" id="D8R6E9"/>
<feature type="compositionally biased region" description="Basic and acidic residues" evidence="9">
    <location>
        <begin position="106"/>
        <end position="116"/>
    </location>
</feature>
<gene>
    <name evidence="11" type="primary">ELIP2_1</name>
    <name evidence="11" type="ORF">SELMODRAFT_449942</name>
</gene>
<evidence type="ECO:0000313" key="12">
    <source>
        <dbReference type="Proteomes" id="UP000001514"/>
    </source>
</evidence>
<feature type="transmembrane region" description="Helical" evidence="10">
    <location>
        <begin position="171"/>
        <end position="190"/>
    </location>
</feature>
<organism evidence="12">
    <name type="scientific">Selaginella moellendorffii</name>
    <name type="common">Spikemoss</name>
    <dbReference type="NCBI Taxonomy" id="88036"/>
    <lineage>
        <taxon>Eukaryota</taxon>
        <taxon>Viridiplantae</taxon>
        <taxon>Streptophyta</taxon>
        <taxon>Embryophyta</taxon>
        <taxon>Tracheophyta</taxon>
        <taxon>Lycopodiopsida</taxon>
        <taxon>Selaginellales</taxon>
        <taxon>Selaginellaceae</taxon>
        <taxon>Selaginella</taxon>
    </lineage>
</organism>
<dbReference type="PANTHER" id="PTHR14154">
    <property type="entry name" value="UPF0041 BRAIN PROTEIN 44-RELATED"/>
    <property type="match status" value="1"/>
</dbReference>
<keyword evidence="12" id="KW-1185">Reference proteome</keyword>
<evidence type="ECO:0000256" key="10">
    <source>
        <dbReference type="SAM" id="Phobius"/>
    </source>
</evidence>
<evidence type="ECO:0000313" key="11">
    <source>
        <dbReference type="EMBL" id="EFJ32303.1"/>
    </source>
</evidence>
<evidence type="ECO:0000256" key="5">
    <source>
        <dbReference type="ARBA" id="ARBA00022692"/>
    </source>
</evidence>
<evidence type="ECO:0000256" key="4">
    <source>
        <dbReference type="ARBA" id="ARBA00022640"/>
    </source>
</evidence>
<sequence>MASTVAARGIPLPTALSSLTPSSDSRLRGSHNASTSNSSRLSRCIVVRASQQQQNVGDLLEKTKKKITRESVEKHQEGTKSESPENIPLSIPQSQAQSPDWSYPRPEVERRPETGARDFGSLMAFDGPGPETINGRLVSIAMLGLVWAFVAEKLTGETVAQLLYAPGNNGLFYYFAMVQLFMYASLVTMFNGESPDSRAIGPFTAKAERWNGRLAMMGFLSLVVNEAFINTPVFNLHM</sequence>
<dbReference type="EMBL" id="GL377572">
    <property type="protein sequence ID" value="EFJ32303.1"/>
    <property type="molecule type" value="Genomic_DNA"/>
</dbReference>
<accession>D8R6E9</accession>
<keyword evidence="3" id="KW-0150">Chloroplast</keyword>
<evidence type="ECO:0000256" key="2">
    <source>
        <dbReference type="ARBA" id="ARBA00004229"/>
    </source>
</evidence>
<evidence type="ECO:0000256" key="1">
    <source>
        <dbReference type="ARBA" id="ARBA00004141"/>
    </source>
</evidence>
<comment type="subcellular location">
    <subcellularLocation>
        <location evidence="1">Membrane</location>
        <topology evidence="1">Multi-pass membrane protein</topology>
    </subcellularLocation>
    <subcellularLocation>
        <location evidence="2">Plastid</location>
        <location evidence="2">Chloroplast</location>
    </subcellularLocation>
</comment>
<evidence type="ECO:0000256" key="3">
    <source>
        <dbReference type="ARBA" id="ARBA00022528"/>
    </source>
</evidence>
<dbReference type="eggNOG" id="ENOG502RZBJ">
    <property type="taxonomic scope" value="Eukaryota"/>
</dbReference>
<feature type="region of interest" description="Disordered" evidence="9">
    <location>
        <begin position="66"/>
        <end position="116"/>
    </location>
</feature>
<feature type="compositionally biased region" description="Low complexity" evidence="9">
    <location>
        <begin position="11"/>
        <end position="24"/>
    </location>
</feature>
<dbReference type="STRING" id="88036.D8R6E9"/>
<feature type="compositionally biased region" description="Basic and acidic residues" evidence="9">
    <location>
        <begin position="68"/>
        <end position="83"/>
    </location>
</feature>
<evidence type="ECO:0000256" key="8">
    <source>
        <dbReference type="ARBA" id="ARBA00037956"/>
    </source>
</evidence>
<dbReference type="Pfam" id="PF00504">
    <property type="entry name" value="Chloroa_b-bind"/>
    <property type="match status" value="1"/>
</dbReference>
<feature type="transmembrane region" description="Helical" evidence="10">
    <location>
        <begin position="210"/>
        <end position="229"/>
    </location>
</feature>
<dbReference type="KEGG" id="smo:SELMODRAFT_449942"/>
<keyword evidence="4" id="KW-0934">Plastid</keyword>
<feature type="region of interest" description="Disordered" evidence="9">
    <location>
        <begin position="1"/>
        <end position="46"/>
    </location>
</feature>
<keyword evidence="5 10" id="KW-0812">Transmembrane</keyword>